<dbReference type="Proteomes" id="UP001190700">
    <property type="component" value="Unassembled WGS sequence"/>
</dbReference>
<dbReference type="InterPro" id="IPR051070">
    <property type="entry name" value="NF-kappa-B_inhibitor"/>
</dbReference>
<dbReference type="AlphaFoldDB" id="A0AAE0F923"/>
<dbReference type="Gene3D" id="1.25.40.20">
    <property type="entry name" value="Ankyrin repeat-containing domain"/>
    <property type="match status" value="1"/>
</dbReference>
<dbReference type="PANTHER" id="PTHR46680:SF3">
    <property type="entry name" value="NF-KAPPA-B INHIBITOR CACTUS"/>
    <property type="match status" value="1"/>
</dbReference>
<comment type="caution">
    <text evidence="4">The sequence shown here is derived from an EMBL/GenBank/DDBJ whole genome shotgun (WGS) entry which is preliminary data.</text>
</comment>
<evidence type="ECO:0000313" key="5">
    <source>
        <dbReference type="Proteomes" id="UP001190700"/>
    </source>
</evidence>
<keyword evidence="1" id="KW-0677">Repeat</keyword>
<keyword evidence="5" id="KW-1185">Reference proteome</keyword>
<dbReference type="GO" id="GO:0005829">
    <property type="term" value="C:cytosol"/>
    <property type="evidence" value="ECO:0007669"/>
    <property type="project" value="TreeGrafter"/>
</dbReference>
<dbReference type="GO" id="GO:0051059">
    <property type="term" value="F:NF-kappaB binding"/>
    <property type="evidence" value="ECO:0007669"/>
    <property type="project" value="TreeGrafter"/>
</dbReference>
<evidence type="ECO:0000256" key="2">
    <source>
        <dbReference type="ARBA" id="ARBA00023043"/>
    </source>
</evidence>
<organism evidence="4 5">
    <name type="scientific">Cymbomonas tetramitiformis</name>
    <dbReference type="NCBI Taxonomy" id="36881"/>
    <lineage>
        <taxon>Eukaryota</taxon>
        <taxon>Viridiplantae</taxon>
        <taxon>Chlorophyta</taxon>
        <taxon>Pyramimonadophyceae</taxon>
        <taxon>Pyramimonadales</taxon>
        <taxon>Pyramimonadaceae</taxon>
        <taxon>Cymbomonas</taxon>
    </lineage>
</organism>
<evidence type="ECO:0000256" key="3">
    <source>
        <dbReference type="PROSITE-ProRule" id="PRU00023"/>
    </source>
</evidence>
<dbReference type="PROSITE" id="PS50297">
    <property type="entry name" value="ANK_REP_REGION"/>
    <property type="match status" value="2"/>
</dbReference>
<gene>
    <name evidence="4" type="ORF">CYMTET_35511</name>
</gene>
<dbReference type="PANTHER" id="PTHR46680">
    <property type="entry name" value="NF-KAPPA-B INHIBITOR ALPHA"/>
    <property type="match status" value="1"/>
</dbReference>
<dbReference type="InterPro" id="IPR002110">
    <property type="entry name" value="Ankyrin_rpt"/>
</dbReference>
<reference evidence="4 5" key="1">
    <citation type="journal article" date="2015" name="Genome Biol. Evol.">
        <title>Comparative Genomics of a Bacterivorous Green Alga Reveals Evolutionary Causalities and Consequences of Phago-Mixotrophic Mode of Nutrition.</title>
        <authorList>
            <person name="Burns J.A."/>
            <person name="Paasch A."/>
            <person name="Narechania A."/>
            <person name="Kim E."/>
        </authorList>
    </citation>
    <scope>NUCLEOTIDE SEQUENCE [LARGE SCALE GENOMIC DNA]</scope>
    <source>
        <strain evidence="4 5">PLY_AMNH</strain>
    </source>
</reference>
<feature type="repeat" description="ANK" evidence="3">
    <location>
        <begin position="175"/>
        <end position="207"/>
    </location>
</feature>
<dbReference type="InterPro" id="IPR036770">
    <property type="entry name" value="Ankyrin_rpt-contain_sf"/>
</dbReference>
<evidence type="ECO:0000313" key="4">
    <source>
        <dbReference type="EMBL" id="KAK3255298.1"/>
    </source>
</evidence>
<evidence type="ECO:0000256" key="1">
    <source>
        <dbReference type="ARBA" id="ARBA00022737"/>
    </source>
</evidence>
<dbReference type="EMBL" id="LGRX02022759">
    <property type="protein sequence ID" value="KAK3255298.1"/>
    <property type="molecule type" value="Genomic_DNA"/>
</dbReference>
<keyword evidence="2 3" id="KW-0040">ANK repeat</keyword>
<feature type="repeat" description="ANK" evidence="3">
    <location>
        <begin position="142"/>
        <end position="174"/>
    </location>
</feature>
<dbReference type="SMART" id="SM00248">
    <property type="entry name" value="ANK"/>
    <property type="match status" value="2"/>
</dbReference>
<dbReference type="GO" id="GO:0071356">
    <property type="term" value="P:cellular response to tumor necrosis factor"/>
    <property type="evidence" value="ECO:0007669"/>
    <property type="project" value="TreeGrafter"/>
</dbReference>
<dbReference type="PROSITE" id="PS50088">
    <property type="entry name" value="ANK_REPEAT"/>
    <property type="match status" value="2"/>
</dbReference>
<feature type="non-terminal residue" evidence="4">
    <location>
        <position position="1"/>
    </location>
</feature>
<dbReference type="Pfam" id="PF12796">
    <property type="entry name" value="Ank_2"/>
    <property type="match status" value="1"/>
</dbReference>
<proteinExistence type="predicted"/>
<dbReference type="SUPFAM" id="SSF48403">
    <property type="entry name" value="Ankyrin repeat"/>
    <property type="match status" value="1"/>
</dbReference>
<protein>
    <submittedName>
        <fullName evidence="4">Uncharacterized protein</fullName>
    </submittedName>
</protein>
<accession>A0AAE0F923</accession>
<sequence>GKSLLATEHPKRNVALEMFLTTIPPETHAAVRKIRNLQLNIYFAFWRDQVGQQAMRDYEQAVVKKVLDRMRNGLLHLAFHHWLTLVDERKDAQHEKSRFLNDLLFLPIPFIVRKGQVMLLKMMMRNLGDQVNDHVKYFRDDAKRTLVHLAAQDGRIAMVEFLLAMGVNATLKDKQGETALHAAMELKNQKLIDILIRAGCDPTMPDAQGKLYDDPMHFQTTDS</sequence>
<name>A0AAE0F923_9CHLO</name>